<protein>
    <submittedName>
        <fullName evidence="1">Uncharacterized protein</fullName>
    </submittedName>
</protein>
<dbReference type="EMBL" id="JBHSCX010000021">
    <property type="protein sequence ID" value="MFC4363954.1"/>
    <property type="molecule type" value="Genomic_DNA"/>
</dbReference>
<evidence type="ECO:0000313" key="2">
    <source>
        <dbReference type="Proteomes" id="UP001595840"/>
    </source>
</evidence>
<dbReference type="RefSeq" id="WP_290263020.1">
    <property type="nucleotide sequence ID" value="NZ_JAUFQG010000004.1"/>
</dbReference>
<proteinExistence type="predicted"/>
<accession>A0ABV8VA80</accession>
<evidence type="ECO:0000313" key="1">
    <source>
        <dbReference type="EMBL" id="MFC4363954.1"/>
    </source>
</evidence>
<comment type="caution">
    <text evidence="1">The sequence shown here is derived from an EMBL/GenBank/DDBJ whole genome shotgun (WGS) entry which is preliminary data.</text>
</comment>
<sequence length="643" mass="73102">MKKSSLLFLVFLVFVAGSWVVSDIIRNNAIVKVLAAPEQALAKRENDALYALQHGEDFDFAELEETYQFIDGRYDTADFRLPSLIRILYDHQDKVPDAALDRMKTSLLGFKYWMDQPGADAMCYWSENHQILFASAEYLIGQFWPDDIFSNDGKSGAEHRDIARARVLAWLEQRWLYGFTEWYSPVYYTEDVAPLANLIDFGDEEVSLKAKIVMDLLLYDVASQSYRGTFISTSGRMYERQKIHGKNASMNPVITGIWGDRYGYDISVNMSQNFTYLKKYQVPEVIKAIGLDDSDVIIKASNGLNLIELQSEGLVGQDDRQIMMQLAMESFTNPEVISNTLAYVDNNNMFANEFLHDLKLLNIGLLRRTGLLPTVSRMLELPTDGVAIQRANTYTYRTQDYMIATAQSYHPGSYGDQHHIWNALLANDVSIFTTHPAKSLAEKGALSASPGYWVGNGRLPHAVQHENIVMVMYKVPDKPSFMEKSIVHFTHAHFPKDAMDEVVIDGRYAFARLDHKYVAFTAKNDLAYADANQVDLIQPGAETYWVFEASTEQNDGSFAAFINRIKSNPVNFAPSQLSYESKHKLMQLSFGGDFIVNGALVETEYQRFDSPYAQAERRPRSITLSHADKSLFLDFYNGIREER</sequence>
<keyword evidence="2" id="KW-1185">Reference proteome</keyword>
<organism evidence="1 2">
    <name type="scientific">Simiduia curdlanivorans</name>
    <dbReference type="NCBI Taxonomy" id="1492769"/>
    <lineage>
        <taxon>Bacteria</taxon>
        <taxon>Pseudomonadati</taxon>
        <taxon>Pseudomonadota</taxon>
        <taxon>Gammaproteobacteria</taxon>
        <taxon>Cellvibrionales</taxon>
        <taxon>Cellvibrionaceae</taxon>
        <taxon>Simiduia</taxon>
    </lineage>
</organism>
<gene>
    <name evidence="1" type="ORF">ACFOX3_16675</name>
</gene>
<reference evidence="2" key="1">
    <citation type="journal article" date="2019" name="Int. J. Syst. Evol. Microbiol.">
        <title>The Global Catalogue of Microorganisms (GCM) 10K type strain sequencing project: providing services to taxonomists for standard genome sequencing and annotation.</title>
        <authorList>
            <consortium name="The Broad Institute Genomics Platform"/>
            <consortium name="The Broad Institute Genome Sequencing Center for Infectious Disease"/>
            <person name="Wu L."/>
            <person name="Ma J."/>
        </authorList>
    </citation>
    <scope>NUCLEOTIDE SEQUENCE [LARGE SCALE GENOMIC DNA]</scope>
    <source>
        <strain evidence="2">CECT 8570</strain>
    </source>
</reference>
<name>A0ABV8VA80_9GAMM</name>
<dbReference type="Proteomes" id="UP001595840">
    <property type="component" value="Unassembled WGS sequence"/>
</dbReference>